<organism evidence="3 4">
    <name type="scientific">Methylobacterium trifolii</name>
    <dbReference type="NCBI Taxonomy" id="1003092"/>
    <lineage>
        <taxon>Bacteria</taxon>
        <taxon>Pseudomonadati</taxon>
        <taxon>Pseudomonadota</taxon>
        <taxon>Alphaproteobacteria</taxon>
        <taxon>Hyphomicrobiales</taxon>
        <taxon>Methylobacteriaceae</taxon>
        <taxon>Methylobacterium</taxon>
    </lineage>
</organism>
<name>A0ABQ4TZC9_9HYPH</name>
<gene>
    <name evidence="3" type="ORF">MPOCJGCO_1308</name>
</gene>
<evidence type="ECO:0000313" key="3">
    <source>
        <dbReference type="EMBL" id="GJE59220.1"/>
    </source>
</evidence>
<dbReference type="EMBL" id="BPRB01000067">
    <property type="protein sequence ID" value="GJE59220.1"/>
    <property type="molecule type" value="Genomic_DNA"/>
</dbReference>
<evidence type="ECO:0000313" key="4">
    <source>
        <dbReference type="Proteomes" id="UP001055057"/>
    </source>
</evidence>
<protein>
    <recommendedName>
        <fullName evidence="2">Antitoxin-like ribbon-helix-helix domain-containing protein</fullName>
    </recommendedName>
</protein>
<dbReference type="InterPro" id="IPR013321">
    <property type="entry name" value="Arc_rbn_hlx_hlx"/>
</dbReference>
<feature type="domain" description="Antitoxin-like ribbon-helix-helix" evidence="2">
    <location>
        <begin position="60"/>
        <end position="88"/>
    </location>
</feature>
<reference evidence="3" key="2">
    <citation type="submission" date="2021-08" db="EMBL/GenBank/DDBJ databases">
        <authorList>
            <person name="Tani A."/>
            <person name="Ola A."/>
            <person name="Ogura Y."/>
            <person name="Katsura K."/>
            <person name="Hayashi T."/>
        </authorList>
    </citation>
    <scope>NUCLEOTIDE SEQUENCE</scope>
    <source>
        <strain evidence="3">DSM 23632</strain>
    </source>
</reference>
<feature type="compositionally biased region" description="Pro residues" evidence="1">
    <location>
        <begin position="22"/>
        <end position="45"/>
    </location>
</feature>
<accession>A0ABQ4TZC9</accession>
<evidence type="ECO:0000259" key="2">
    <source>
        <dbReference type="Pfam" id="PF20605"/>
    </source>
</evidence>
<dbReference type="Gene3D" id="1.10.1220.10">
    <property type="entry name" value="Met repressor-like"/>
    <property type="match status" value="1"/>
</dbReference>
<dbReference type="Pfam" id="PF20605">
    <property type="entry name" value="Antitox_RHH"/>
    <property type="match status" value="1"/>
</dbReference>
<feature type="region of interest" description="Disordered" evidence="1">
    <location>
        <begin position="1"/>
        <end position="50"/>
    </location>
</feature>
<dbReference type="SUPFAM" id="SSF47598">
    <property type="entry name" value="Ribbon-helix-helix"/>
    <property type="match status" value="1"/>
</dbReference>
<dbReference type="Proteomes" id="UP001055057">
    <property type="component" value="Unassembled WGS sequence"/>
</dbReference>
<proteinExistence type="predicted"/>
<feature type="compositionally biased region" description="Polar residues" evidence="1">
    <location>
        <begin position="1"/>
        <end position="14"/>
    </location>
</feature>
<reference evidence="3" key="1">
    <citation type="journal article" date="2021" name="Front. Microbiol.">
        <title>Comprehensive Comparative Genomics and Phenotyping of Methylobacterium Species.</title>
        <authorList>
            <person name="Alessa O."/>
            <person name="Ogura Y."/>
            <person name="Fujitani Y."/>
            <person name="Takami H."/>
            <person name="Hayashi T."/>
            <person name="Sahin N."/>
            <person name="Tani A."/>
        </authorList>
    </citation>
    <scope>NUCLEOTIDE SEQUENCE</scope>
    <source>
        <strain evidence="3">DSM 23632</strain>
    </source>
</reference>
<dbReference type="InterPro" id="IPR010985">
    <property type="entry name" value="Ribbon_hlx_hlx"/>
</dbReference>
<dbReference type="RefSeq" id="WP_238181808.1">
    <property type="nucleotide sequence ID" value="NZ_BPRB01000067.1"/>
</dbReference>
<comment type="caution">
    <text evidence="3">The sequence shown here is derived from an EMBL/GenBank/DDBJ whole genome shotgun (WGS) entry which is preliminary data.</text>
</comment>
<keyword evidence="4" id="KW-1185">Reference proteome</keyword>
<sequence>MTTKPRPTLDSLSSRFARKDLPPPPAAPVPEPEAAPEVIPPPSAARPPKDTRVQILTRIDPATRKRLKVIAAEQDRTIQDICEEAIRDFVGRHSK</sequence>
<dbReference type="InterPro" id="IPR046765">
    <property type="entry name" value="Antitox_RHH"/>
</dbReference>
<evidence type="ECO:0000256" key="1">
    <source>
        <dbReference type="SAM" id="MobiDB-lite"/>
    </source>
</evidence>